<gene>
    <name evidence="3" type="ORF">G3M78_01240</name>
</gene>
<proteinExistence type="inferred from homology"/>
<protein>
    <submittedName>
        <fullName evidence="3">Histone deacetylase</fullName>
    </submittedName>
</protein>
<feature type="domain" description="Histone deacetylase" evidence="2">
    <location>
        <begin position="20"/>
        <end position="308"/>
    </location>
</feature>
<dbReference type="KEGG" id="nva:G3M78_01240"/>
<comment type="similarity">
    <text evidence="1">Belongs to the histone deacetylase family.</text>
</comment>
<evidence type="ECO:0000313" key="4">
    <source>
        <dbReference type="Proteomes" id="UP000594464"/>
    </source>
</evidence>
<dbReference type="InterPro" id="IPR000286">
    <property type="entry name" value="HDACs"/>
</dbReference>
<sequence>MNKTGYIYHPHYLRHDNEPHPENPGRLKAIEQALAKADWFDDVKRIDPRAATAQEVSENHDAGYVAQVEKYCQEGVRSLDSDTVICPDSYTAALLSAGAGISAVDAIMNNECRNVFCAVRPPGHHAEEKRGMGFCLFNNVAIAARYAINQWEMNRVFIFDWDVHHGNGTQNSFYKSSHVFYSSIHQYPFYPGTGSDDETGSGNGLGATLNFPLRAFCDDGVYLDIVENRIIPEIQRFKPDLIIISAGFDAHEDDPLAQMDVSSGCFGQMTRLLTQVANETCSGRLVSMLEGGYNHTALAESVLEHIQSLKE</sequence>
<dbReference type="InterPro" id="IPR023696">
    <property type="entry name" value="Ureohydrolase_dom_sf"/>
</dbReference>
<organism evidence="3 4">
    <name type="scientific">Candidatus Nitrohelix vancouverensis</name>
    <dbReference type="NCBI Taxonomy" id="2705534"/>
    <lineage>
        <taxon>Bacteria</taxon>
        <taxon>Pseudomonadati</taxon>
        <taxon>Nitrospinota/Tectimicrobiota group</taxon>
        <taxon>Nitrospinota</taxon>
        <taxon>Nitrospinia</taxon>
        <taxon>Nitrospinales</taxon>
        <taxon>Nitrospinaceae</taxon>
        <taxon>Candidatus Nitrohelix</taxon>
    </lineage>
</organism>
<reference evidence="4" key="1">
    <citation type="submission" date="2020-02" db="EMBL/GenBank/DDBJ databases">
        <title>Genomic and physiological characterization of two novel Nitrospinaceae genera.</title>
        <authorList>
            <person name="Mueller A.J."/>
            <person name="Jung M.-Y."/>
            <person name="Strachan C.R."/>
            <person name="Herbold C.W."/>
            <person name="Kirkegaard R.H."/>
            <person name="Daims H."/>
        </authorList>
    </citation>
    <scope>NUCLEOTIDE SEQUENCE [LARGE SCALE GENOMIC DNA]</scope>
</reference>
<name>A0A7T0C082_9BACT</name>
<dbReference type="PANTHER" id="PTHR10625">
    <property type="entry name" value="HISTONE DEACETYLASE HDAC1-RELATED"/>
    <property type="match status" value="1"/>
</dbReference>
<dbReference type="GO" id="GO:0004407">
    <property type="term" value="F:histone deacetylase activity"/>
    <property type="evidence" value="ECO:0007669"/>
    <property type="project" value="TreeGrafter"/>
</dbReference>
<dbReference type="Pfam" id="PF00850">
    <property type="entry name" value="Hist_deacetyl"/>
    <property type="match status" value="1"/>
</dbReference>
<dbReference type="InterPro" id="IPR037138">
    <property type="entry name" value="His_deacetylse_dom_sf"/>
</dbReference>
<dbReference type="InterPro" id="IPR023801">
    <property type="entry name" value="His_deacetylse_dom"/>
</dbReference>
<dbReference type="GO" id="GO:0040029">
    <property type="term" value="P:epigenetic regulation of gene expression"/>
    <property type="evidence" value="ECO:0007669"/>
    <property type="project" value="TreeGrafter"/>
</dbReference>
<dbReference type="Proteomes" id="UP000594464">
    <property type="component" value="Chromosome"/>
</dbReference>
<dbReference type="CDD" id="cd09992">
    <property type="entry name" value="HDAC_classII"/>
    <property type="match status" value="1"/>
</dbReference>
<dbReference type="EMBL" id="CP048620">
    <property type="protein sequence ID" value="QPJ64101.1"/>
    <property type="molecule type" value="Genomic_DNA"/>
</dbReference>
<dbReference type="PRINTS" id="PR01270">
    <property type="entry name" value="HDASUPER"/>
</dbReference>
<evidence type="ECO:0000313" key="3">
    <source>
        <dbReference type="EMBL" id="QPJ64101.1"/>
    </source>
</evidence>
<dbReference type="PANTHER" id="PTHR10625:SF10">
    <property type="entry name" value="HISTONE DEACETYLASE HDAC1"/>
    <property type="match status" value="1"/>
</dbReference>
<dbReference type="AlphaFoldDB" id="A0A7T0C082"/>
<evidence type="ECO:0000259" key="2">
    <source>
        <dbReference type="Pfam" id="PF00850"/>
    </source>
</evidence>
<accession>A0A7T0C082</accession>
<dbReference type="SUPFAM" id="SSF52768">
    <property type="entry name" value="Arginase/deacetylase"/>
    <property type="match status" value="1"/>
</dbReference>
<dbReference type="Gene3D" id="3.40.800.20">
    <property type="entry name" value="Histone deacetylase domain"/>
    <property type="match status" value="1"/>
</dbReference>
<evidence type="ECO:0000256" key="1">
    <source>
        <dbReference type="ARBA" id="ARBA00005947"/>
    </source>
</evidence>